<dbReference type="EMBL" id="FJOG01000003">
    <property type="protein sequence ID" value="CZR52960.1"/>
    <property type="molecule type" value="Genomic_DNA"/>
</dbReference>
<feature type="region of interest" description="Disordered" evidence="1">
    <location>
        <begin position="49"/>
        <end position="84"/>
    </location>
</feature>
<sequence length="116" mass="12711">MLEAGNHGLTRQWGSAPQYLVLDMKWRDFMGCCSPLQPPVGPMTANVRKRARDFSQPSNLLPPSRMDSSVGSSHQTRGPLGHLHPKICSATESFGISALPHESHHDERTAQRAALA</sequence>
<proteinExistence type="predicted"/>
<gene>
    <name evidence="2" type="ORF">PAC_02838</name>
</gene>
<accession>A0A1L7WJN4</accession>
<evidence type="ECO:0000313" key="2">
    <source>
        <dbReference type="EMBL" id="CZR52960.1"/>
    </source>
</evidence>
<dbReference type="AlphaFoldDB" id="A0A1L7WJN4"/>
<name>A0A1L7WJN4_9HELO</name>
<organism evidence="2 3">
    <name type="scientific">Phialocephala subalpina</name>
    <dbReference type="NCBI Taxonomy" id="576137"/>
    <lineage>
        <taxon>Eukaryota</taxon>
        <taxon>Fungi</taxon>
        <taxon>Dikarya</taxon>
        <taxon>Ascomycota</taxon>
        <taxon>Pezizomycotina</taxon>
        <taxon>Leotiomycetes</taxon>
        <taxon>Helotiales</taxon>
        <taxon>Mollisiaceae</taxon>
        <taxon>Phialocephala</taxon>
        <taxon>Phialocephala fortinii species complex</taxon>
    </lineage>
</organism>
<evidence type="ECO:0000256" key="1">
    <source>
        <dbReference type="SAM" id="MobiDB-lite"/>
    </source>
</evidence>
<feature type="compositionally biased region" description="Polar residues" evidence="1">
    <location>
        <begin position="55"/>
        <end position="76"/>
    </location>
</feature>
<reference evidence="2 3" key="1">
    <citation type="submission" date="2016-03" db="EMBL/GenBank/DDBJ databases">
        <authorList>
            <person name="Ploux O."/>
        </authorList>
    </citation>
    <scope>NUCLEOTIDE SEQUENCE [LARGE SCALE GENOMIC DNA]</scope>
    <source>
        <strain evidence="2 3">UAMH 11012</strain>
    </source>
</reference>
<keyword evidence="3" id="KW-1185">Reference proteome</keyword>
<dbReference type="Proteomes" id="UP000184330">
    <property type="component" value="Unassembled WGS sequence"/>
</dbReference>
<protein>
    <submittedName>
        <fullName evidence="2">Uncharacterized protein</fullName>
    </submittedName>
</protein>
<evidence type="ECO:0000313" key="3">
    <source>
        <dbReference type="Proteomes" id="UP000184330"/>
    </source>
</evidence>